<evidence type="ECO:0000313" key="2">
    <source>
        <dbReference type="Proteomes" id="UP000265520"/>
    </source>
</evidence>
<evidence type="ECO:0000313" key="1">
    <source>
        <dbReference type="EMBL" id="MCI83503.1"/>
    </source>
</evidence>
<dbReference type="EMBL" id="LXQA011068779">
    <property type="protein sequence ID" value="MCI83503.1"/>
    <property type="molecule type" value="Genomic_DNA"/>
</dbReference>
<name>A0A392V7U2_9FABA</name>
<proteinExistence type="predicted"/>
<comment type="caution">
    <text evidence="1">The sequence shown here is derived from an EMBL/GenBank/DDBJ whole genome shotgun (WGS) entry which is preliminary data.</text>
</comment>
<protein>
    <submittedName>
        <fullName evidence="1">Uncharacterized protein</fullName>
    </submittedName>
</protein>
<keyword evidence="2" id="KW-1185">Reference proteome</keyword>
<dbReference type="Proteomes" id="UP000265520">
    <property type="component" value="Unassembled WGS sequence"/>
</dbReference>
<feature type="non-terminal residue" evidence="1">
    <location>
        <position position="53"/>
    </location>
</feature>
<dbReference type="AlphaFoldDB" id="A0A392V7U2"/>
<reference evidence="1 2" key="1">
    <citation type="journal article" date="2018" name="Front. Plant Sci.">
        <title>Red Clover (Trifolium pratense) and Zigzag Clover (T. medium) - A Picture of Genomic Similarities and Differences.</title>
        <authorList>
            <person name="Dluhosova J."/>
            <person name="Istvanek J."/>
            <person name="Nedelnik J."/>
            <person name="Repkova J."/>
        </authorList>
    </citation>
    <scope>NUCLEOTIDE SEQUENCE [LARGE SCALE GENOMIC DNA]</scope>
    <source>
        <strain evidence="2">cv. 10/8</strain>
        <tissue evidence="1">Leaf</tissue>
    </source>
</reference>
<organism evidence="1 2">
    <name type="scientific">Trifolium medium</name>
    <dbReference type="NCBI Taxonomy" id="97028"/>
    <lineage>
        <taxon>Eukaryota</taxon>
        <taxon>Viridiplantae</taxon>
        <taxon>Streptophyta</taxon>
        <taxon>Embryophyta</taxon>
        <taxon>Tracheophyta</taxon>
        <taxon>Spermatophyta</taxon>
        <taxon>Magnoliopsida</taxon>
        <taxon>eudicotyledons</taxon>
        <taxon>Gunneridae</taxon>
        <taxon>Pentapetalae</taxon>
        <taxon>rosids</taxon>
        <taxon>fabids</taxon>
        <taxon>Fabales</taxon>
        <taxon>Fabaceae</taxon>
        <taxon>Papilionoideae</taxon>
        <taxon>50 kb inversion clade</taxon>
        <taxon>NPAAA clade</taxon>
        <taxon>Hologalegina</taxon>
        <taxon>IRL clade</taxon>
        <taxon>Trifolieae</taxon>
        <taxon>Trifolium</taxon>
    </lineage>
</organism>
<accession>A0A392V7U2</accession>
<sequence>MEEEMVMMNEVESLKVMRRKHYGHGCFLADSLVLAILRVKRFEIDEDCDEFEE</sequence>